<evidence type="ECO:0000256" key="12">
    <source>
        <dbReference type="PROSITE-ProRule" id="PRU00023"/>
    </source>
</evidence>
<name>A0A4Y2J135_ARAVE</name>
<protein>
    <submittedName>
        <fullName evidence="13">Uncharacterized protein</fullName>
    </submittedName>
</protein>
<proteinExistence type="predicted"/>
<reference evidence="13 14" key="1">
    <citation type="journal article" date="2019" name="Sci. Rep.">
        <title>Orb-weaving spider Araneus ventricosus genome elucidates the spidroin gene catalogue.</title>
        <authorList>
            <person name="Kono N."/>
            <person name="Nakamura H."/>
            <person name="Ohtoshi R."/>
            <person name="Moran D.A.P."/>
            <person name="Shinohara A."/>
            <person name="Yoshida Y."/>
            <person name="Fujiwara M."/>
            <person name="Mori M."/>
            <person name="Tomita M."/>
            <person name="Arakawa K."/>
        </authorList>
    </citation>
    <scope>NUCLEOTIDE SEQUENCE [LARGE SCALE GENOMIC DNA]</scope>
</reference>
<dbReference type="InterPro" id="IPR002110">
    <property type="entry name" value="Ankyrin_rpt"/>
</dbReference>
<dbReference type="GO" id="GO:0005576">
    <property type="term" value="C:extracellular region"/>
    <property type="evidence" value="ECO:0007669"/>
    <property type="project" value="UniProtKB-SubCell"/>
</dbReference>
<accession>A0A4Y2J135</accession>
<dbReference type="GO" id="GO:0044218">
    <property type="term" value="C:other organism cell membrane"/>
    <property type="evidence" value="ECO:0007669"/>
    <property type="project" value="UniProtKB-KW"/>
</dbReference>
<evidence type="ECO:0000256" key="1">
    <source>
        <dbReference type="ARBA" id="ARBA00004175"/>
    </source>
</evidence>
<keyword evidence="14" id="KW-1185">Reference proteome</keyword>
<dbReference type="PROSITE" id="PS50088">
    <property type="entry name" value="ANK_REPEAT"/>
    <property type="match status" value="1"/>
</dbReference>
<evidence type="ECO:0000256" key="4">
    <source>
        <dbReference type="ARBA" id="ARBA00022525"/>
    </source>
</evidence>
<keyword evidence="11" id="KW-0472">Membrane</keyword>
<evidence type="ECO:0000256" key="10">
    <source>
        <dbReference type="ARBA" id="ARBA00023043"/>
    </source>
</evidence>
<comment type="caution">
    <text evidence="13">The sequence shown here is derived from an EMBL/GenBank/DDBJ whole genome shotgun (WGS) entry which is preliminary data.</text>
</comment>
<evidence type="ECO:0000256" key="3">
    <source>
        <dbReference type="ARBA" id="ARBA00022483"/>
    </source>
</evidence>
<dbReference type="PANTHER" id="PTHR24126">
    <property type="entry name" value="ANKYRIN REPEAT, PH AND SEC7 DOMAIN CONTAINING PROTEIN SECG-RELATED"/>
    <property type="match status" value="1"/>
</dbReference>
<dbReference type="InterPro" id="IPR036770">
    <property type="entry name" value="Ankyrin_rpt-contain_sf"/>
</dbReference>
<dbReference type="OrthoDB" id="6434844at2759"/>
<dbReference type="PROSITE" id="PS50297">
    <property type="entry name" value="ANK_REP_REGION"/>
    <property type="match status" value="1"/>
</dbReference>
<dbReference type="SMART" id="SM00248">
    <property type="entry name" value="ANK"/>
    <property type="match status" value="2"/>
</dbReference>
<keyword evidence="6" id="KW-0800">Toxin</keyword>
<evidence type="ECO:0000313" key="13">
    <source>
        <dbReference type="EMBL" id="GBM82886.1"/>
    </source>
</evidence>
<evidence type="ECO:0000256" key="7">
    <source>
        <dbReference type="ARBA" id="ARBA00022699"/>
    </source>
</evidence>
<dbReference type="AlphaFoldDB" id="A0A4Y2J135"/>
<dbReference type="PANTHER" id="PTHR24126:SF14">
    <property type="entry name" value="ANK_REP_REGION DOMAIN-CONTAINING PROTEIN"/>
    <property type="match status" value="1"/>
</dbReference>
<dbReference type="GO" id="GO:0044231">
    <property type="term" value="C:host cell presynaptic membrane"/>
    <property type="evidence" value="ECO:0007669"/>
    <property type="project" value="UniProtKB-KW"/>
</dbReference>
<evidence type="ECO:0000256" key="11">
    <source>
        <dbReference type="ARBA" id="ARBA00023298"/>
    </source>
</evidence>
<dbReference type="Gene3D" id="1.25.40.20">
    <property type="entry name" value="Ankyrin repeat-containing domain"/>
    <property type="match status" value="1"/>
</dbReference>
<evidence type="ECO:0000256" key="9">
    <source>
        <dbReference type="ARBA" id="ARBA00023028"/>
    </source>
</evidence>
<evidence type="ECO:0000256" key="2">
    <source>
        <dbReference type="ARBA" id="ARBA00004613"/>
    </source>
</evidence>
<dbReference type="SUPFAM" id="SSF48403">
    <property type="entry name" value="Ankyrin repeat"/>
    <property type="match status" value="1"/>
</dbReference>
<keyword evidence="5" id="KW-1052">Target cell membrane</keyword>
<evidence type="ECO:0000256" key="6">
    <source>
        <dbReference type="ARBA" id="ARBA00022656"/>
    </source>
</evidence>
<evidence type="ECO:0000313" key="14">
    <source>
        <dbReference type="Proteomes" id="UP000499080"/>
    </source>
</evidence>
<keyword evidence="7" id="KW-0528">Neurotoxin</keyword>
<keyword evidence="4" id="KW-0964">Secreted</keyword>
<evidence type="ECO:0000256" key="8">
    <source>
        <dbReference type="ARBA" id="ARBA00022737"/>
    </source>
</evidence>
<dbReference type="EMBL" id="BGPR01003041">
    <property type="protein sequence ID" value="GBM82886.1"/>
    <property type="molecule type" value="Genomic_DNA"/>
</dbReference>
<organism evidence="13 14">
    <name type="scientific">Araneus ventricosus</name>
    <name type="common">Orbweaver spider</name>
    <name type="synonym">Epeira ventricosa</name>
    <dbReference type="NCBI Taxonomy" id="182803"/>
    <lineage>
        <taxon>Eukaryota</taxon>
        <taxon>Metazoa</taxon>
        <taxon>Ecdysozoa</taxon>
        <taxon>Arthropoda</taxon>
        <taxon>Chelicerata</taxon>
        <taxon>Arachnida</taxon>
        <taxon>Araneae</taxon>
        <taxon>Araneomorphae</taxon>
        <taxon>Entelegynae</taxon>
        <taxon>Araneoidea</taxon>
        <taxon>Araneidae</taxon>
        <taxon>Araneus</taxon>
    </lineage>
</organism>
<comment type="subcellular location">
    <subcellularLocation>
        <location evidence="2">Secreted</location>
    </subcellularLocation>
    <subcellularLocation>
        <location evidence="1">Target cell membrane</location>
    </subcellularLocation>
</comment>
<sequence length="305" mass="35063">MPIEGAIPVEGEKLPILHDVSNVEDLKKLLLFGANINERNNLDETPLLSALRREGDFQLIKEFVLQGADVNAKDTWGVTPLYCAVARHGRDLNIIKFLLENGADIQSGKRAFDRFLDHTVTHNRVCAKLLIKYKFLKNAYLVKDVSSGTNDEAERDYYNEYKTIVDLDLKRSSYDFLASYLDECASEILQMKSVYLCNSITLLDFVAAKNPLQTLVNAQNVQQVINQIYNEFTVNKYKIYKELVVDRIGRKTLLKGLDNKLIYSKVCRPKHCNQKKIILNLDLMYYIAKYLSDIDIFNIVIAFYK</sequence>
<feature type="repeat" description="ANK" evidence="12">
    <location>
        <begin position="76"/>
        <end position="110"/>
    </location>
</feature>
<dbReference type="Pfam" id="PF12796">
    <property type="entry name" value="Ank_2"/>
    <property type="match status" value="1"/>
</dbReference>
<gene>
    <name evidence="13" type="ORF">AVEN_195517_1</name>
</gene>
<keyword evidence="8" id="KW-0677">Repeat</keyword>
<keyword evidence="3" id="KW-0268">Exocytosis</keyword>
<dbReference type="Proteomes" id="UP000499080">
    <property type="component" value="Unassembled WGS sequence"/>
</dbReference>
<dbReference type="GO" id="GO:0090729">
    <property type="term" value="F:toxin activity"/>
    <property type="evidence" value="ECO:0007669"/>
    <property type="project" value="UniProtKB-KW"/>
</dbReference>
<evidence type="ECO:0000256" key="5">
    <source>
        <dbReference type="ARBA" id="ARBA00022537"/>
    </source>
</evidence>
<dbReference type="GO" id="GO:0006887">
    <property type="term" value="P:exocytosis"/>
    <property type="evidence" value="ECO:0007669"/>
    <property type="project" value="UniProtKB-KW"/>
</dbReference>
<keyword evidence="9" id="KW-0638">Presynaptic neurotoxin</keyword>
<keyword evidence="10 12" id="KW-0040">ANK repeat</keyword>
<keyword evidence="11" id="KW-1053">Target membrane</keyword>